<dbReference type="InterPro" id="IPR011946">
    <property type="entry name" value="Integrase_integron-type"/>
</dbReference>
<dbReference type="InterPro" id="IPR002104">
    <property type="entry name" value="Integrase_catalytic"/>
</dbReference>
<evidence type="ECO:0000259" key="9">
    <source>
        <dbReference type="PROSITE" id="PS51898"/>
    </source>
</evidence>
<evidence type="ECO:0000256" key="8">
    <source>
        <dbReference type="ARBA" id="ARBA00038613"/>
    </source>
</evidence>
<dbReference type="AlphaFoldDB" id="A0A7H0FVZ9"/>
<comment type="subcellular location">
    <subcellularLocation>
        <location evidence="1">Cytoplasm</location>
    </subcellularLocation>
</comment>
<gene>
    <name evidence="10" type="ORF">H8B22_12060</name>
</gene>
<dbReference type="GO" id="GO:0006310">
    <property type="term" value="P:DNA recombination"/>
    <property type="evidence" value="ECO:0007669"/>
    <property type="project" value="UniProtKB-KW"/>
</dbReference>
<evidence type="ECO:0000256" key="6">
    <source>
        <dbReference type="ARBA" id="ARBA00023172"/>
    </source>
</evidence>
<comment type="function">
    <text evidence="7">Site-specific tyrosine recombinase, which acts by catalyzing the cutting and rejoining of the recombining DNA molecules. The XerC-XerD complex is essential to convert dimers of the bacterial chromosome into monomers to permit their segregation at cell division. It also contributes to the segregational stability of plasmids.</text>
</comment>
<accession>A0A7H0FVZ9</accession>
<reference evidence="10 11" key="1">
    <citation type="submission" date="2020-08" db="EMBL/GenBank/DDBJ databases">
        <title>Lysobacter sp. II4 sp. nov., isolated from soil.</title>
        <authorList>
            <person name="Woo C.Y."/>
            <person name="Kim J."/>
        </authorList>
    </citation>
    <scope>NUCLEOTIDE SEQUENCE [LARGE SCALE GENOMIC DNA]</scope>
    <source>
        <strain evidence="10 11">II4</strain>
    </source>
</reference>
<dbReference type="FunFam" id="1.10.443.10:FF:000007">
    <property type="entry name" value="Tyrosine recombinase XerC"/>
    <property type="match status" value="1"/>
</dbReference>
<comment type="similarity">
    <text evidence="2">Belongs to the 'phage' integrase family.</text>
</comment>
<dbReference type="GO" id="GO:0003677">
    <property type="term" value="F:DNA binding"/>
    <property type="evidence" value="ECO:0007669"/>
    <property type="project" value="UniProtKB-KW"/>
</dbReference>
<evidence type="ECO:0000256" key="7">
    <source>
        <dbReference type="ARBA" id="ARBA00037721"/>
    </source>
</evidence>
<dbReference type="Gene3D" id="1.10.150.130">
    <property type="match status" value="1"/>
</dbReference>
<dbReference type="KEGG" id="lsx:H8B22_12060"/>
<keyword evidence="11" id="KW-1185">Reference proteome</keyword>
<comment type="subunit">
    <text evidence="8">Forms a cyclic heterotetrameric complex composed of two molecules of XerC and two molecules of XerD.</text>
</comment>
<dbReference type="GO" id="GO:0015074">
    <property type="term" value="P:DNA integration"/>
    <property type="evidence" value="ECO:0007669"/>
    <property type="project" value="UniProtKB-KW"/>
</dbReference>
<dbReference type="Pfam" id="PF00589">
    <property type="entry name" value="Phage_integrase"/>
    <property type="match status" value="1"/>
</dbReference>
<evidence type="ECO:0000256" key="1">
    <source>
        <dbReference type="ARBA" id="ARBA00004496"/>
    </source>
</evidence>
<evidence type="ECO:0000313" key="11">
    <source>
        <dbReference type="Proteomes" id="UP000516018"/>
    </source>
</evidence>
<keyword evidence="3" id="KW-0963">Cytoplasm</keyword>
<organism evidence="10 11">
    <name type="scientific">Agrilutibacter terrestris</name>
    <dbReference type="NCBI Taxonomy" id="2865112"/>
    <lineage>
        <taxon>Bacteria</taxon>
        <taxon>Pseudomonadati</taxon>
        <taxon>Pseudomonadota</taxon>
        <taxon>Gammaproteobacteria</taxon>
        <taxon>Lysobacterales</taxon>
        <taxon>Lysobacteraceae</taxon>
        <taxon>Agrilutibacter</taxon>
    </lineage>
</organism>
<sequence length="333" mass="37612">MRLGLRIREPAGGGEGVRLFDEVRRVLRTKHYSIRTEVVYLGWIRRFILANDRRHPRVMGVVEVERFLSSLAVDGQVSASTQNQALSALLFLYKEVLGIDLPWMEGVTRAKRPRRLPTVLARGEVQDLLAQLDGRSWLLCSLLYGTGLRLMECLRLRVKDVDFARNEITVRNGKGGKDRRTVLPKALVEPLQREVERARTLHAADLQAGFGAAHLPDALARKYPNAEREFGWQYVFPSPKRSIDPRDQVERRHHFDDGTLSRALKAACQRAGIVKPVSAHTLRHSFATHMIEAGYDIRTVQELLGHKDVATTQIYTHVLNRGAGGVVSPLDRP</sequence>
<keyword evidence="4" id="KW-0229">DNA integration</keyword>
<protein>
    <submittedName>
        <fullName evidence="10">Integron integrase</fullName>
    </submittedName>
</protein>
<evidence type="ECO:0000256" key="4">
    <source>
        <dbReference type="ARBA" id="ARBA00022908"/>
    </source>
</evidence>
<keyword evidence="5" id="KW-0238">DNA-binding</keyword>
<dbReference type="PANTHER" id="PTHR30349">
    <property type="entry name" value="PHAGE INTEGRASE-RELATED"/>
    <property type="match status" value="1"/>
</dbReference>
<dbReference type="InterPro" id="IPR004107">
    <property type="entry name" value="Integrase_SAM-like_N"/>
</dbReference>
<keyword evidence="6" id="KW-0233">DNA recombination</keyword>
<dbReference type="PANTHER" id="PTHR30349:SF64">
    <property type="entry name" value="PROPHAGE INTEGRASE INTD-RELATED"/>
    <property type="match status" value="1"/>
</dbReference>
<dbReference type="EMBL" id="CP060820">
    <property type="protein sequence ID" value="QNP40215.1"/>
    <property type="molecule type" value="Genomic_DNA"/>
</dbReference>
<dbReference type="InterPro" id="IPR010998">
    <property type="entry name" value="Integrase_recombinase_N"/>
</dbReference>
<name>A0A7H0FVZ9_9GAMM</name>
<feature type="domain" description="Tyr recombinase" evidence="9">
    <location>
        <begin position="115"/>
        <end position="328"/>
    </location>
</feature>
<dbReference type="InterPro" id="IPR011010">
    <property type="entry name" value="DNA_brk_join_enz"/>
</dbReference>
<dbReference type="PROSITE" id="PS51898">
    <property type="entry name" value="TYR_RECOMBINASE"/>
    <property type="match status" value="1"/>
</dbReference>
<evidence type="ECO:0000256" key="5">
    <source>
        <dbReference type="ARBA" id="ARBA00023125"/>
    </source>
</evidence>
<dbReference type="Pfam" id="PF13495">
    <property type="entry name" value="Phage_int_SAM_4"/>
    <property type="match status" value="1"/>
</dbReference>
<evidence type="ECO:0000313" key="10">
    <source>
        <dbReference type="EMBL" id="QNP40215.1"/>
    </source>
</evidence>
<dbReference type="SUPFAM" id="SSF56349">
    <property type="entry name" value="DNA breaking-rejoining enzymes"/>
    <property type="match status" value="1"/>
</dbReference>
<proteinExistence type="inferred from homology"/>
<evidence type="ECO:0000256" key="3">
    <source>
        <dbReference type="ARBA" id="ARBA00022490"/>
    </source>
</evidence>
<dbReference type="InterPro" id="IPR050090">
    <property type="entry name" value="Tyrosine_recombinase_XerCD"/>
</dbReference>
<dbReference type="GO" id="GO:0005737">
    <property type="term" value="C:cytoplasm"/>
    <property type="evidence" value="ECO:0007669"/>
    <property type="project" value="UniProtKB-SubCell"/>
</dbReference>
<dbReference type="RefSeq" id="WP_187711657.1">
    <property type="nucleotide sequence ID" value="NZ_CP060820.1"/>
</dbReference>
<dbReference type="Proteomes" id="UP000516018">
    <property type="component" value="Chromosome"/>
</dbReference>
<evidence type="ECO:0000256" key="2">
    <source>
        <dbReference type="ARBA" id="ARBA00008857"/>
    </source>
</evidence>
<dbReference type="Gene3D" id="1.10.443.10">
    <property type="entry name" value="Intergrase catalytic core"/>
    <property type="match status" value="1"/>
</dbReference>
<dbReference type="NCBIfam" id="TIGR02249">
    <property type="entry name" value="integrase_gron"/>
    <property type="match status" value="1"/>
</dbReference>
<dbReference type="InterPro" id="IPR013762">
    <property type="entry name" value="Integrase-like_cat_sf"/>
</dbReference>